<dbReference type="SUPFAM" id="SSF52540">
    <property type="entry name" value="P-loop containing nucleoside triphosphate hydrolases"/>
    <property type="match status" value="1"/>
</dbReference>
<evidence type="ECO:0000313" key="1">
    <source>
        <dbReference type="EMBL" id="QDU39700.1"/>
    </source>
</evidence>
<organism evidence="1 2">
    <name type="scientific">Maioricimonas rarisocia</name>
    <dbReference type="NCBI Taxonomy" id="2528026"/>
    <lineage>
        <taxon>Bacteria</taxon>
        <taxon>Pseudomonadati</taxon>
        <taxon>Planctomycetota</taxon>
        <taxon>Planctomycetia</taxon>
        <taxon>Planctomycetales</taxon>
        <taxon>Planctomycetaceae</taxon>
        <taxon>Maioricimonas</taxon>
    </lineage>
</organism>
<dbReference type="InterPro" id="IPR027417">
    <property type="entry name" value="P-loop_NTPase"/>
</dbReference>
<dbReference type="KEGG" id="mri:Mal4_40460"/>
<dbReference type="Pfam" id="PF13479">
    <property type="entry name" value="AAA_24"/>
    <property type="match status" value="1"/>
</dbReference>
<protein>
    <recommendedName>
        <fullName evidence="3">ATP-binding protein</fullName>
    </recommendedName>
</protein>
<name>A0A517ZB92_9PLAN</name>
<gene>
    <name evidence="1" type="ORF">Mal4_40460</name>
</gene>
<evidence type="ECO:0008006" key="3">
    <source>
        <dbReference type="Google" id="ProtNLM"/>
    </source>
</evidence>
<accession>A0A517ZB92</accession>
<dbReference type="Proteomes" id="UP000320496">
    <property type="component" value="Chromosome"/>
</dbReference>
<keyword evidence="2" id="KW-1185">Reference proteome</keyword>
<dbReference type="OrthoDB" id="5413799at2"/>
<reference evidence="1 2" key="1">
    <citation type="submission" date="2019-02" db="EMBL/GenBank/DDBJ databases">
        <title>Deep-cultivation of Planctomycetes and their phenomic and genomic characterization uncovers novel biology.</title>
        <authorList>
            <person name="Wiegand S."/>
            <person name="Jogler M."/>
            <person name="Boedeker C."/>
            <person name="Pinto D."/>
            <person name="Vollmers J."/>
            <person name="Rivas-Marin E."/>
            <person name="Kohn T."/>
            <person name="Peeters S.H."/>
            <person name="Heuer A."/>
            <person name="Rast P."/>
            <person name="Oberbeckmann S."/>
            <person name="Bunk B."/>
            <person name="Jeske O."/>
            <person name="Meyerdierks A."/>
            <person name="Storesund J.E."/>
            <person name="Kallscheuer N."/>
            <person name="Luecker S."/>
            <person name="Lage O.M."/>
            <person name="Pohl T."/>
            <person name="Merkel B.J."/>
            <person name="Hornburger P."/>
            <person name="Mueller R.-W."/>
            <person name="Bruemmer F."/>
            <person name="Labrenz M."/>
            <person name="Spormann A.M."/>
            <person name="Op den Camp H."/>
            <person name="Overmann J."/>
            <person name="Amann R."/>
            <person name="Jetten M.S.M."/>
            <person name="Mascher T."/>
            <person name="Medema M.H."/>
            <person name="Devos D.P."/>
            <person name="Kaster A.-K."/>
            <person name="Ovreas L."/>
            <person name="Rohde M."/>
            <person name="Galperin M.Y."/>
            <person name="Jogler C."/>
        </authorList>
    </citation>
    <scope>NUCLEOTIDE SEQUENCE [LARGE SCALE GENOMIC DNA]</scope>
    <source>
        <strain evidence="1 2">Mal4</strain>
    </source>
</reference>
<evidence type="ECO:0000313" key="2">
    <source>
        <dbReference type="Proteomes" id="UP000320496"/>
    </source>
</evidence>
<proteinExistence type="predicted"/>
<dbReference type="AlphaFoldDB" id="A0A517ZB92"/>
<sequence length="256" mass="29200">MSLLQTIESGRNRKPRRVMLYGVHGIGKSTFGAMAPQPVFIQTEDGLGNLDAARVPLSESFADVMAAVMALYSEAHDFQTVVVDSADWLEQLIWKEVMHRRPTTDRGRDITSIEDYGFAKGYTYALEPWREVLDGLNALRNERGMMVILIAHARIERFENPETDAYDRYSPRLNKHASALIQEWCDEVLFATYKVHTKQTEEGFDKTRTRGIGTGDRIIRTTERPAHVAKNRLSLPEEMRLDFREYASHLASEHAA</sequence>
<dbReference type="EMBL" id="CP036275">
    <property type="protein sequence ID" value="QDU39700.1"/>
    <property type="molecule type" value="Genomic_DNA"/>
</dbReference>